<feature type="domain" description="OmpR/PhoB-type" evidence="11">
    <location>
        <begin position="128"/>
        <end position="227"/>
    </location>
</feature>
<evidence type="ECO:0000256" key="6">
    <source>
        <dbReference type="ARBA" id="ARBA00023163"/>
    </source>
</evidence>
<evidence type="ECO:0000259" key="11">
    <source>
        <dbReference type="PROSITE" id="PS51755"/>
    </source>
</evidence>
<evidence type="ECO:0000313" key="13">
    <source>
        <dbReference type="Proteomes" id="UP000028542"/>
    </source>
</evidence>
<dbReference type="SUPFAM" id="SSF52172">
    <property type="entry name" value="CheY-like"/>
    <property type="match status" value="1"/>
</dbReference>
<dbReference type="AlphaFoldDB" id="A0A084JB43"/>
<keyword evidence="2 8" id="KW-0597">Phosphoprotein</keyword>
<dbReference type="STRING" id="318464.IO99_10900"/>
<dbReference type="InterPro" id="IPR036388">
    <property type="entry name" value="WH-like_DNA-bd_sf"/>
</dbReference>
<dbReference type="InterPro" id="IPR039420">
    <property type="entry name" value="WalR-like"/>
</dbReference>
<dbReference type="GO" id="GO:0005829">
    <property type="term" value="C:cytosol"/>
    <property type="evidence" value="ECO:0007669"/>
    <property type="project" value="TreeGrafter"/>
</dbReference>
<accession>A0A084JB43</accession>
<proteinExistence type="predicted"/>
<protein>
    <recommendedName>
        <fullName evidence="1">Stage 0 sporulation protein A homolog</fullName>
    </recommendedName>
</protein>
<organism evidence="12 13">
    <name type="scientific">Clostridium sulfidigenes</name>
    <dbReference type="NCBI Taxonomy" id="318464"/>
    <lineage>
        <taxon>Bacteria</taxon>
        <taxon>Bacillati</taxon>
        <taxon>Bacillota</taxon>
        <taxon>Clostridia</taxon>
        <taxon>Eubacteriales</taxon>
        <taxon>Clostridiaceae</taxon>
        <taxon>Clostridium</taxon>
    </lineage>
</organism>
<keyword evidence="3" id="KW-0902">Two-component regulatory system</keyword>
<evidence type="ECO:0000313" key="12">
    <source>
        <dbReference type="EMBL" id="KEZ86177.1"/>
    </source>
</evidence>
<dbReference type="Pfam" id="PF00072">
    <property type="entry name" value="Response_reg"/>
    <property type="match status" value="1"/>
</dbReference>
<dbReference type="SMART" id="SM00448">
    <property type="entry name" value="REC"/>
    <property type="match status" value="1"/>
</dbReference>
<evidence type="ECO:0000256" key="2">
    <source>
        <dbReference type="ARBA" id="ARBA00022553"/>
    </source>
</evidence>
<dbReference type="SMART" id="SM00862">
    <property type="entry name" value="Trans_reg_C"/>
    <property type="match status" value="1"/>
</dbReference>
<evidence type="ECO:0000256" key="8">
    <source>
        <dbReference type="PROSITE-ProRule" id="PRU00169"/>
    </source>
</evidence>
<dbReference type="CDD" id="cd17574">
    <property type="entry name" value="REC_OmpR"/>
    <property type="match status" value="1"/>
</dbReference>
<dbReference type="GO" id="GO:0032993">
    <property type="term" value="C:protein-DNA complex"/>
    <property type="evidence" value="ECO:0007669"/>
    <property type="project" value="TreeGrafter"/>
</dbReference>
<evidence type="ECO:0000256" key="3">
    <source>
        <dbReference type="ARBA" id="ARBA00023012"/>
    </source>
</evidence>
<dbReference type="InterPro" id="IPR011006">
    <property type="entry name" value="CheY-like_superfamily"/>
</dbReference>
<evidence type="ECO:0000256" key="1">
    <source>
        <dbReference type="ARBA" id="ARBA00018672"/>
    </source>
</evidence>
<dbReference type="PANTHER" id="PTHR48111">
    <property type="entry name" value="REGULATOR OF RPOS"/>
    <property type="match status" value="1"/>
</dbReference>
<sequence>MKKILLIEDEEHIRKFVKISLKREGFQVVEAETGELGIEEVAKESPDIVILDIMLPGIDGYKVCEILKKSYPQMGIIMLTARAQDGDKIMGLEFGADHYIIKPFNPLELIAIIKSLLRRMELGNGLKSREIISGAFKIDLDSKVLYKSGVEIELTPKEYMLIKMFMENPNKAFSRDELLDMVWGYNYIGENKIIDVNIRRIRSKIEDNSSKPKYIETVWGTGYKWRED</sequence>
<dbReference type="Gene3D" id="1.10.10.10">
    <property type="entry name" value="Winged helix-like DNA-binding domain superfamily/Winged helix DNA-binding domain"/>
    <property type="match status" value="1"/>
</dbReference>
<feature type="DNA-binding region" description="OmpR/PhoB-type" evidence="9">
    <location>
        <begin position="128"/>
        <end position="227"/>
    </location>
</feature>
<evidence type="ECO:0000256" key="9">
    <source>
        <dbReference type="PROSITE-ProRule" id="PRU01091"/>
    </source>
</evidence>
<dbReference type="PANTHER" id="PTHR48111:SF54">
    <property type="entry name" value="STAGE 0 SPORULATION PROTEIN A HOMOLOG"/>
    <property type="match status" value="1"/>
</dbReference>
<evidence type="ECO:0000256" key="5">
    <source>
        <dbReference type="ARBA" id="ARBA00023125"/>
    </source>
</evidence>
<dbReference type="RefSeq" id="WP_035133134.1">
    <property type="nucleotide sequence ID" value="NZ_JPMD01000025.1"/>
</dbReference>
<dbReference type="FunFam" id="3.40.50.2300:FF:000001">
    <property type="entry name" value="DNA-binding response regulator PhoB"/>
    <property type="match status" value="1"/>
</dbReference>
<keyword evidence="5 9" id="KW-0238">DNA-binding</keyword>
<dbReference type="FunFam" id="1.10.10.10:FF:000018">
    <property type="entry name" value="DNA-binding response regulator ResD"/>
    <property type="match status" value="1"/>
</dbReference>
<keyword evidence="13" id="KW-1185">Reference proteome</keyword>
<evidence type="ECO:0000259" key="10">
    <source>
        <dbReference type="PROSITE" id="PS50110"/>
    </source>
</evidence>
<dbReference type="Pfam" id="PF00486">
    <property type="entry name" value="Trans_reg_C"/>
    <property type="match status" value="1"/>
</dbReference>
<dbReference type="InterPro" id="IPR001789">
    <property type="entry name" value="Sig_transdc_resp-reg_receiver"/>
</dbReference>
<dbReference type="GO" id="GO:0000976">
    <property type="term" value="F:transcription cis-regulatory region binding"/>
    <property type="evidence" value="ECO:0007669"/>
    <property type="project" value="TreeGrafter"/>
</dbReference>
<dbReference type="InterPro" id="IPR001867">
    <property type="entry name" value="OmpR/PhoB-type_DNA-bd"/>
</dbReference>
<dbReference type="CDD" id="cd00383">
    <property type="entry name" value="trans_reg_C"/>
    <property type="match status" value="1"/>
</dbReference>
<dbReference type="GO" id="GO:0006355">
    <property type="term" value="P:regulation of DNA-templated transcription"/>
    <property type="evidence" value="ECO:0007669"/>
    <property type="project" value="InterPro"/>
</dbReference>
<evidence type="ECO:0000256" key="4">
    <source>
        <dbReference type="ARBA" id="ARBA00023015"/>
    </source>
</evidence>
<evidence type="ECO:0000256" key="7">
    <source>
        <dbReference type="ARBA" id="ARBA00024867"/>
    </source>
</evidence>
<keyword evidence="4" id="KW-0805">Transcription regulation</keyword>
<dbReference type="Proteomes" id="UP000028542">
    <property type="component" value="Unassembled WGS sequence"/>
</dbReference>
<dbReference type="eggNOG" id="COG0745">
    <property type="taxonomic scope" value="Bacteria"/>
</dbReference>
<reference evidence="12 13" key="1">
    <citation type="submission" date="2014-07" db="EMBL/GenBank/DDBJ databases">
        <title>Draft genome of Clostridium sulfidigenes 113A isolated from sediments associated with methane hydrate from Krishna Godavari basin.</title>
        <authorList>
            <person name="Honkalas V.S."/>
            <person name="Dabir A.P."/>
            <person name="Arora P."/>
            <person name="Dhakephalkar P.K."/>
        </authorList>
    </citation>
    <scope>NUCLEOTIDE SEQUENCE [LARGE SCALE GENOMIC DNA]</scope>
    <source>
        <strain evidence="12 13">113A</strain>
    </source>
</reference>
<dbReference type="GO" id="GO:0000156">
    <property type="term" value="F:phosphorelay response regulator activity"/>
    <property type="evidence" value="ECO:0007669"/>
    <property type="project" value="TreeGrafter"/>
</dbReference>
<dbReference type="PROSITE" id="PS50110">
    <property type="entry name" value="RESPONSE_REGULATORY"/>
    <property type="match status" value="1"/>
</dbReference>
<feature type="modified residue" description="4-aspartylphosphate" evidence="8">
    <location>
        <position position="52"/>
    </location>
</feature>
<gene>
    <name evidence="12" type="ORF">IO99_10900</name>
</gene>
<comment type="caution">
    <text evidence="12">The sequence shown here is derived from an EMBL/GenBank/DDBJ whole genome shotgun (WGS) entry which is preliminary data.</text>
</comment>
<comment type="function">
    <text evidence="7">May play the central regulatory role in sporulation. It may be an element of the effector pathway responsible for the activation of sporulation genes in response to nutritional stress. Spo0A may act in concert with spo0H (a sigma factor) to control the expression of some genes that are critical to the sporulation process.</text>
</comment>
<name>A0A084JB43_9CLOT</name>
<dbReference type="Gene3D" id="3.40.50.2300">
    <property type="match status" value="1"/>
</dbReference>
<feature type="domain" description="Response regulatory" evidence="10">
    <location>
        <begin position="3"/>
        <end position="117"/>
    </location>
</feature>
<dbReference type="EMBL" id="JPMD01000025">
    <property type="protein sequence ID" value="KEZ86177.1"/>
    <property type="molecule type" value="Genomic_DNA"/>
</dbReference>
<keyword evidence="6" id="KW-0804">Transcription</keyword>
<dbReference type="PROSITE" id="PS51755">
    <property type="entry name" value="OMPR_PHOB"/>
    <property type="match status" value="1"/>
</dbReference>